<dbReference type="InterPro" id="IPR011519">
    <property type="entry name" value="UnbV_ASPIC"/>
</dbReference>
<dbReference type="KEGG" id="hhy:Halhy_3162"/>
<dbReference type="SUPFAM" id="SSF69318">
    <property type="entry name" value="Integrin alpha N-terminal domain"/>
    <property type="match status" value="2"/>
</dbReference>
<dbReference type="HOGENOM" id="CLU_017657_0_0_10"/>
<proteinExistence type="predicted"/>
<dbReference type="PANTHER" id="PTHR16026">
    <property type="entry name" value="CARTILAGE ACIDIC PROTEIN 1"/>
    <property type="match status" value="1"/>
</dbReference>
<dbReference type="Proteomes" id="UP000008461">
    <property type="component" value="Chromosome"/>
</dbReference>
<name>F4KQQ0_HALH1</name>
<keyword evidence="1 2" id="KW-0732">Signal</keyword>
<evidence type="ECO:0000259" key="3">
    <source>
        <dbReference type="Pfam" id="PF07593"/>
    </source>
</evidence>
<dbReference type="AlphaFoldDB" id="F4KQQ0"/>
<evidence type="ECO:0000313" key="5">
    <source>
        <dbReference type="Proteomes" id="UP000008461"/>
    </source>
</evidence>
<reference evidence="4 5" key="1">
    <citation type="journal article" date="2011" name="Stand. Genomic Sci.">
        <title>Complete genome sequence of Haliscomenobacter hydrossis type strain (O).</title>
        <authorList>
            <consortium name="US DOE Joint Genome Institute (JGI-PGF)"/>
            <person name="Daligault H."/>
            <person name="Lapidus A."/>
            <person name="Zeytun A."/>
            <person name="Nolan M."/>
            <person name="Lucas S."/>
            <person name="Del Rio T.G."/>
            <person name="Tice H."/>
            <person name="Cheng J.F."/>
            <person name="Tapia R."/>
            <person name="Han C."/>
            <person name="Goodwin L."/>
            <person name="Pitluck S."/>
            <person name="Liolios K."/>
            <person name="Pagani I."/>
            <person name="Ivanova N."/>
            <person name="Huntemann M."/>
            <person name="Mavromatis K."/>
            <person name="Mikhailova N."/>
            <person name="Pati A."/>
            <person name="Chen A."/>
            <person name="Palaniappan K."/>
            <person name="Land M."/>
            <person name="Hauser L."/>
            <person name="Brambilla E.M."/>
            <person name="Rohde M."/>
            <person name="Verbarg S."/>
            <person name="Goker M."/>
            <person name="Bristow J."/>
            <person name="Eisen J.A."/>
            <person name="Markowitz V."/>
            <person name="Hugenholtz P."/>
            <person name="Kyrpides N.C."/>
            <person name="Klenk H.P."/>
            <person name="Woyke T."/>
        </authorList>
    </citation>
    <scope>NUCLEOTIDE SEQUENCE [LARGE SCALE GENOMIC DNA]</scope>
    <source>
        <strain evidence="5">ATCC 27775 / DSM 1100 / LMG 10767 / O</strain>
    </source>
</reference>
<dbReference type="EMBL" id="CP002691">
    <property type="protein sequence ID" value="AEE51023.1"/>
    <property type="molecule type" value="Genomic_DNA"/>
</dbReference>
<dbReference type="InterPro" id="IPR028994">
    <property type="entry name" value="Integrin_alpha_N"/>
</dbReference>
<feature type="signal peptide" evidence="2">
    <location>
        <begin position="1"/>
        <end position="34"/>
    </location>
</feature>
<dbReference type="Gene3D" id="2.130.10.130">
    <property type="entry name" value="Integrin alpha, N-terminal"/>
    <property type="match status" value="1"/>
</dbReference>
<dbReference type="STRING" id="760192.Halhy_3162"/>
<dbReference type="RefSeq" id="WP_013765565.1">
    <property type="nucleotide sequence ID" value="NC_015510.1"/>
</dbReference>
<dbReference type="OrthoDB" id="9816120at2"/>
<evidence type="ECO:0000256" key="2">
    <source>
        <dbReference type="SAM" id="SignalP"/>
    </source>
</evidence>
<feature type="chain" id="PRO_5003311910" evidence="2">
    <location>
        <begin position="35"/>
        <end position="589"/>
    </location>
</feature>
<dbReference type="InterPro" id="IPR027039">
    <property type="entry name" value="Crtac1"/>
</dbReference>
<feature type="domain" description="ASPIC/UnbV" evidence="3">
    <location>
        <begin position="419"/>
        <end position="490"/>
    </location>
</feature>
<keyword evidence="5" id="KW-1185">Reference proteome</keyword>
<gene>
    <name evidence="4" type="ordered locus">Halhy_3162</name>
</gene>
<dbReference type="PANTHER" id="PTHR16026:SF0">
    <property type="entry name" value="CARTILAGE ACIDIC PROTEIN 1"/>
    <property type="match status" value="1"/>
</dbReference>
<dbReference type="Pfam" id="PF07593">
    <property type="entry name" value="UnbV_ASPIC"/>
    <property type="match status" value="1"/>
</dbReference>
<dbReference type="InterPro" id="IPR013517">
    <property type="entry name" value="FG-GAP"/>
</dbReference>
<reference key="2">
    <citation type="submission" date="2011-04" db="EMBL/GenBank/DDBJ databases">
        <title>Complete sequence of chromosome of Haliscomenobacter hydrossis DSM 1100.</title>
        <authorList>
            <consortium name="US DOE Joint Genome Institute (JGI-PGF)"/>
            <person name="Lucas S."/>
            <person name="Han J."/>
            <person name="Lapidus A."/>
            <person name="Bruce D."/>
            <person name="Goodwin L."/>
            <person name="Pitluck S."/>
            <person name="Peters L."/>
            <person name="Kyrpides N."/>
            <person name="Mavromatis K."/>
            <person name="Ivanova N."/>
            <person name="Ovchinnikova G."/>
            <person name="Pagani I."/>
            <person name="Daligault H."/>
            <person name="Detter J.C."/>
            <person name="Han C."/>
            <person name="Land M."/>
            <person name="Hauser L."/>
            <person name="Markowitz V."/>
            <person name="Cheng J.-F."/>
            <person name="Hugenholtz P."/>
            <person name="Woyke T."/>
            <person name="Wu D."/>
            <person name="Verbarg S."/>
            <person name="Frueling A."/>
            <person name="Brambilla E."/>
            <person name="Klenk H.-P."/>
            <person name="Eisen J.A."/>
        </authorList>
    </citation>
    <scope>NUCLEOTIDE SEQUENCE</scope>
    <source>
        <strain>DSM 1100</strain>
    </source>
</reference>
<evidence type="ECO:0000256" key="1">
    <source>
        <dbReference type="ARBA" id="ARBA00022729"/>
    </source>
</evidence>
<dbReference type="Pfam" id="PF13517">
    <property type="entry name" value="FG-GAP_3"/>
    <property type="match status" value="2"/>
</dbReference>
<accession>F4KQQ0</accession>
<dbReference type="eggNOG" id="COG3291">
    <property type="taxonomic scope" value="Bacteria"/>
</dbReference>
<protein>
    <submittedName>
        <fullName evidence="4">ASPIC/UnbV domain protein</fullName>
    </submittedName>
</protein>
<evidence type="ECO:0000313" key="4">
    <source>
        <dbReference type="EMBL" id="AEE51023.1"/>
    </source>
</evidence>
<organism evidence="4 5">
    <name type="scientific">Haliscomenobacter hydrossis (strain ATCC 27775 / DSM 1100 / LMG 10767 / O)</name>
    <dbReference type="NCBI Taxonomy" id="760192"/>
    <lineage>
        <taxon>Bacteria</taxon>
        <taxon>Pseudomonadati</taxon>
        <taxon>Bacteroidota</taxon>
        <taxon>Saprospiria</taxon>
        <taxon>Saprospirales</taxon>
        <taxon>Haliscomenobacteraceae</taxon>
        <taxon>Haliscomenobacter</taxon>
    </lineage>
</organism>
<sequence>MKCTRLVFKPILCGGYLWLASAFVCTLAAQSNFALLKDSLNPALSFQNTPARYKGVSWVDLDDDNRPDLYVCQRFLFHNEGKGAFTQLPDISTTLGAQGAAGGAWGDLDNDGDPDLIIAARNSGLFRNDQKAGFVNINAALPGLGEAFPAWDCTLVDADNNGRLDPLFVHARGFHSNPASPCKLFLQSIDGQFIAQSSWTFTDSLAPFTIPTWSDYDLDGDQDLFIGTGPGGRPGFDHCFQNMLKETGNFGFKRLTTYPFDQPQDGQVYSFPDVDNDGDLDLCLTNYSGVISGLWRNDKGVFVNLPTSFSKRRSYLSNNWADLDNDGDLDALFTRDSANYVHCFWNDGRGAFTETQTPTIAVFGIAGVSVADYDNDGDLDVYANGAGEARSLFKNELEIGQQRHWLQIKLQGTRSNRSALGARIRLKANVTGQGSIWQIREVQAHTSFQGHNDFRVHVGLGSATQVDSLEVYWPSGQVDGFDNLTVDQFLKLEEGGTLRIIPEQPMDLAAKWLSKAGAKKSLLQLSIPANAQPKAILLSNEQGQAIPMEFAWKENSLRLALDKKLEAGLYYLNVWGNSGLQRGRFRLER</sequence>